<evidence type="ECO:0000313" key="1">
    <source>
        <dbReference type="EMBL" id="SUB16454.1"/>
    </source>
</evidence>
<organism evidence="1 2">
    <name type="scientific">Enterobacter agglomerans</name>
    <name type="common">Erwinia herbicola</name>
    <name type="synonym">Pantoea agglomerans</name>
    <dbReference type="NCBI Taxonomy" id="549"/>
    <lineage>
        <taxon>Bacteria</taxon>
        <taxon>Pseudomonadati</taxon>
        <taxon>Pseudomonadota</taxon>
        <taxon>Gammaproteobacteria</taxon>
        <taxon>Enterobacterales</taxon>
        <taxon>Erwiniaceae</taxon>
        <taxon>Pantoea</taxon>
        <taxon>Pantoea agglomerans group</taxon>
    </lineage>
</organism>
<evidence type="ECO:0000313" key="2">
    <source>
        <dbReference type="Proteomes" id="UP000254640"/>
    </source>
</evidence>
<protein>
    <submittedName>
        <fullName evidence="1">Uncharacterized protein</fullName>
    </submittedName>
</protein>
<dbReference type="Proteomes" id="UP000254640">
    <property type="component" value="Unassembled WGS sequence"/>
</dbReference>
<gene>
    <name evidence="1" type="ORF">NCTC9381_02362</name>
</gene>
<keyword evidence="2" id="KW-1185">Reference proteome</keyword>
<proteinExistence type="predicted"/>
<sequence length="77" mass="8654">MGPAPSPLARLTPDLAFNSQRMTLATDEYLLKGSPILLLWTPKSLDNRSGILQVINIEMMSNYLLEPQLPWVEARCL</sequence>
<reference evidence="1 2" key="1">
    <citation type="submission" date="2018-06" db="EMBL/GenBank/DDBJ databases">
        <authorList>
            <consortium name="Pathogen Informatics"/>
            <person name="Doyle S."/>
        </authorList>
    </citation>
    <scope>NUCLEOTIDE SEQUENCE [LARGE SCALE GENOMIC DNA]</scope>
    <source>
        <strain evidence="1 2">NCTC9381</strain>
    </source>
</reference>
<dbReference type="AlphaFoldDB" id="A0A379AEZ4"/>
<accession>A0A379AEZ4</accession>
<name>A0A379AEZ4_ENTAG</name>
<dbReference type="EMBL" id="UGSO01000001">
    <property type="protein sequence ID" value="SUB16454.1"/>
    <property type="molecule type" value="Genomic_DNA"/>
</dbReference>